<gene>
    <name evidence="8" type="ORF">EI290_19650</name>
</gene>
<evidence type="ECO:0000259" key="7">
    <source>
        <dbReference type="Pfam" id="PF14464"/>
    </source>
</evidence>
<dbReference type="InterPro" id="IPR028090">
    <property type="entry name" value="JAB_dom_prok"/>
</dbReference>
<dbReference type="GO" id="GO:0008237">
    <property type="term" value="F:metallopeptidase activity"/>
    <property type="evidence" value="ECO:0007669"/>
    <property type="project" value="UniProtKB-KW"/>
</dbReference>
<keyword evidence="2" id="KW-0479">Metal-binding</keyword>
<dbReference type="Gene3D" id="3.40.50.720">
    <property type="entry name" value="NAD(P)-binding Rossmann-like Domain"/>
    <property type="match status" value="1"/>
</dbReference>
<comment type="caution">
    <text evidence="8">The sequence shown here is derived from an EMBL/GenBank/DDBJ whole genome shotgun (WGS) entry which is preliminary data.</text>
</comment>
<organism evidence="8 9">
    <name type="scientific">Hymenobacter metallilatus</name>
    <dbReference type="NCBI Taxonomy" id="2493666"/>
    <lineage>
        <taxon>Bacteria</taxon>
        <taxon>Pseudomonadati</taxon>
        <taxon>Bacteroidota</taxon>
        <taxon>Cytophagia</taxon>
        <taxon>Cytophagales</taxon>
        <taxon>Hymenobacteraceae</taxon>
        <taxon>Hymenobacter</taxon>
    </lineage>
</organism>
<keyword evidence="3" id="KW-0378">Hydrolase</keyword>
<evidence type="ECO:0000256" key="4">
    <source>
        <dbReference type="ARBA" id="ARBA00022833"/>
    </source>
</evidence>
<dbReference type="InterPro" id="IPR000594">
    <property type="entry name" value="ThiF_NAD_FAD-bd"/>
</dbReference>
<feature type="domain" description="JAB" evidence="7">
    <location>
        <begin position="641"/>
        <end position="741"/>
    </location>
</feature>
<dbReference type="Pfam" id="PF14457">
    <property type="entry name" value="Prok-E2_A"/>
    <property type="match status" value="1"/>
</dbReference>
<keyword evidence="9" id="KW-1185">Reference proteome</keyword>
<dbReference type="AlphaFoldDB" id="A0A428IZ78"/>
<dbReference type="OrthoDB" id="517279at2"/>
<dbReference type="SUPFAM" id="SSF69572">
    <property type="entry name" value="Activating enzymes of the ubiquitin-like proteins"/>
    <property type="match status" value="1"/>
</dbReference>
<dbReference type="GO" id="GO:0006508">
    <property type="term" value="P:proteolysis"/>
    <property type="evidence" value="ECO:0007669"/>
    <property type="project" value="UniProtKB-KW"/>
</dbReference>
<dbReference type="EMBL" id="RWIS01000016">
    <property type="protein sequence ID" value="RSK24564.1"/>
    <property type="molecule type" value="Genomic_DNA"/>
</dbReference>
<dbReference type="InterPro" id="IPR032865">
    <property type="entry name" value="Prok-E2_A"/>
</dbReference>
<protein>
    <submittedName>
        <fullName evidence="8">Thiamine biosynthesis protein ThiF</fullName>
    </submittedName>
</protein>
<dbReference type="GO" id="GO:0008641">
    <property type="term" value="F:ubiquitin-like modifier activating enzyme activity"/>
    <property type="evidence" value="ECO:0007669"/>
    <property type="project" value="InterPro"/>
</dbReference>
<keyword evidence="1" id="KW-0645">Protease</keyword>
<dbReference type="GO" id="GO:0046872">
    <property type="term" value="F:metal ion binding"/>
    <property type="evidence" value="ECO:0007669"/>
    <property type="project" value="UniProtKB-KW"/>
</dbReference>
<evidence type="ECO:0000256" key="2">
    <source>
        <dbReference type="ARBA" id="ARBA00022723"/>
    </source>
</evidence>
<evidence type="ECO:0000256" key="3">
    <source>
        <dbReference type="ARBA" id="ARBA00022801"/>
    </source>
</evidence>
<evidence type="ECO:0000313" key="9">
    <source>
        <dbReference type="Proteomes" id="UP000280066"/>
    </source>
</evidence>
<evidence type="ECO:0000259" key="6">
    <source>
        <dbReference type="Pfam" id="PF00899"/>
    </source>
</evidence>
<keyword evidence="5" id="KW-0482">Metalloprotease</keyword>
<proteinExistence type="predicted"/>
<dbReference type="Pfam" id="PF00899">
    <property type="entry name" value="ThiF"/>
    <property type="match status" value="1"/>
</dbReference>
<keyword evidence="4" id="KW-0862">Zinc</keyword>
<dbReference type="InterPro" id="IPR035985">
    <property type="entry name" value="Ubiquitin-activating_enz"/>
</dbReference>
<sequence>MARKLFSHFLRRDKRPITNPRLEASLRELASHLGVAVLKPLAWDNDHIGLALTVAVELPPRGNYAGIDIRAQEPVLLVLSRTGYPTATPVVYADRLDFPKDQLAHLYVAVPGKPPAFCLVRGDFTEWYANRRLPDVVTRTQNWLRDAVTGELAVDGQQFDPLRLEGYQGSVIYPYDHLAQVVLTRPASGVANFSVALFENTAPVGTSPAFRLDRLVTPENIEEIVEEFLRGMRAVAANSLQARRYHAGYVVWSPADTTYSDYCVDLPRSWQKLLAFGQSFGIDFGPLERHLAVHDINFFPEVPVLCALKRPKPLIGFTANLEFVNFYLTLQDTDKDPTTGRIINDLPVSFQVHNEPLTLQKAQVVSGAAVVPVGSIWVAGCGALGSKVVMHFARGGITDFVLLDPDKLSPHNLVRHTLFAQHEGLNKALALEQVIREMYRYETGLGLIALARSADFVLAPVVGNVPVTIQRVFDFTASEAFFHTLLASPILAQTVISRGLISDQGQLGILSLEGANRNPRLDDLQTMLYAEYAHRPAVAAWLAREVALAQTDGPLLSVGIGCNSETTVLADETISTHAAYFAEVLKQDAVVRERPVHGQVFLSRVAIEDGYPSISTERLVVEPMHVFNAVNDASWQVRMTAAVLQTIKQELALAAPHETGGVFIGRANFKTKTIHVVGVVPAPPDSRANSVCFFRGVQNLPETVNKINQASGGQLGYIGEWHTHPVGPECMSPTDAATVQRFQQEFADLTSPLPVFLLIATPSAILPFVY</sequence>
<accession>A0A428IZ78</accession>
<dbReference type="Gene3D" id="3.40.140.10">
    <property type="entry name" value="Cytidine Deaminase, domain 2"/>
    <property type="match status" value="1"/>
</dbReference>
<reference evidence="8 9" key="1">
    <citation type="submission" date="2018-12" db="EMBL/GenBank/DDBJ databases">
        <authorList>
            <person name="Feng G."/>
            <person name="Zhu H."/>
        </authorList>
    </citation>
    <scope>NUCLEOTIDE SEQUENCE [LARGE SCALE GENOMIC DNA]</scope>
    <source>
        <strain evidence="8 9">9PBR-2</strain>
    </source>
</reference>
<dbReference type="SUPFAM" id="SSF102712">
    <property type="entry name" value="JAB1/MPN domain"/>
    <property type="match status" value="1"/>
</dbReference>
<evidence type="ECO:0000256" key="1">
    <source>
        <dbReference type="ARBA" id="ARBA00022670"/>
    </source>
</evidence>
<name>A0A428IZ78_9BACT</name>
<dbReference type="Proteomes" id="UP000280066">
    <property type="component" value="Unassembled WGS sequence"/>
</dbReference>
<evidence type="ECO:0000313" key="8">
    <source>
        <dbReference type="EMBL" id="RSK24564.1"/>
    </source>
</evidence>
<feature type="domain" description="THIF-type NAD/FAD binding fold" evidence="6">
    <location>
        <begin position="375"/>
        <end position="439"/>
    </location>
</feature>
<evidence type="ECO:0000256" key="5">
    <source>
        <dbReference type="ARBA" id="ARBA00023049"/>
    </source>
</evidence>
<dbReference type="Pfam" id="PF14464">
    <property type="entry name" value="Prok-JAB"/>
    <property type="match status" value="1"/>
</dbReference>